<proteinExistence type="predicted"/>
<comment type="caution">
    <text evidence="1">The sequence shown here is derived from an EMBL/GenBank/DDBJ whole genome shotgun (WGS) entry which is preliminary data.</text>
</comment>
<dbReference type="EMBL" id="CM020619">
    <property type="protein sequence ID" value="KAK1863300.1"/>
    <property type="molecule type" value="Genomic_DNA"/>
</dbReference>
<keyword evidence="2" id="KW-1185">Reference proteome</keyword>
<evidence type="ECO:0000313" key="1">
    <source>
        <dbReference type="EMBL" id="KAK1863300.1"/>
    </source>
</evidence>
<accession>A0ACC3BZW5</accession>
<dbReference type="Proteomes" id="UP000798662">
    <property type="component" value="Chromosome 2"/>
</dbReference>
<evidence type="ECO:0000313" key="2">
    <source>
        <dbReference type="Proteomes" id="UP000798662"/>
    </source>
</evidence>
<reference evidence="1" key="1">
    <citation type="submission" date="2019-11" db="EMBL/GenBank/DDBJ databases">
        <title>Nori genome reveals adaptations in red seaweeds to the harsh intertidal environment.</title>
        <authorList>
            <person name="Wang D."/>
            <person name="Mao Y."/>
        </authorList>
    </citation>
    <scope>NUCLEOTIDE SEQUENCE</scope>
    <source>
        <tissue evidence="1">Gametophyte</tissue>
    </source>
</reference>
<protein>
    <submittedName>
        <fullName evidence="1">Uncharacterized protein</fullName>
    </submittedName>
</protein>
<organism evidence="1 2">
    <name type="scientific">Pyropia yezoensis</name>
    <name type="common">Susabi-nori</name>
    <name type="synonym">Porphyra yezoensis</name>
    <dbReference type="NCBI Taxonomy" id="2788"/>
    <lineage>
        <taxon>Eukaryota</taxon>
        <taxon>Rhodophyta</taxon>
        <taxon>Bangiophyceae</taxon>
        <taxon>Bangiales</taxon>
        <taxon>Bangiaceae</taxon>
        <taxon>Pyropia</taxon>
    </lineage>
</organism>
<gene>
    <name evidence="1" type="ORF">I4F81_005858</name>
</gene>
<name>A0ACC3BZW5_PYRYE</name>
<sequence length="106" mass="10835">MVPILLLMRAAAGVCVPSRRHVRSAVHGRPAAGPPATSSRWRCPAVRVGAGGGVGRAVGLLGDAPSRFCLPSPLLPPAPFPVPPHYLSPCRLLLPSPSPPAAVCPV</sequence>